<reference evidence="2 3" key="1">
    <citation type="journal article" date="2022" name="Pathogens">
        <title>Staphylococcus ratti sp. nov. Isolated from a Lab Rat.</title>
        <authorList>
            <person name="Kovarovic V."/>
            <person name="Sedlacek I."/>
            <person name="Petras P."/>
            <person name="Kralova S."/>
            <person name="Maslanova I."/>
            <person name="Svec P."/>
            <person name="Neumann-Schaal M."/>
            <person name="Botka T."/>
            <person name="Gelbicova T."/>
            <person name="Stankova E."/>
            <person name="Doskar J."/>
            <person name="Pantucek R."/>
        </authorList>
    </citation>
    <scope>NUCLEOTIDE SEQUENCE [LARGE SCALE GENOMIC DNA]</scope>
    <source>
        <strain evidence="2 3">CCM 9025</strain>
    </source>
</reference>
<protein>
    <submittedName>
        <fullName evidence="2">GNAT family N-acetyltransferase</fullName>
    </submittedName>
</protein>
<evidence type="ECO:0000259" key="1">
    <source>
        <dbReference type="PROSITE" id="PS51186"/>
    </source>
</evidence>
<evidence type="ECO:0000313" key="2">
    <source>
        <dbReference type="EMBL" id="UEX90166.1"/>
    </source>
</evidence>
<dbReference type="InterPro" id="IPR016181">
    <property type="entry name" value="Acyl_CoA_acyltransferase"/>
</dbReference>
<feature type="domain" description="N-acetyltransferase" evidence="1">
    <location>
        <begin position="1"/>
        <end position="138"/>
    </location>
</feature>
<dbReference type="EMBL" id="CP086654">
    <property type="protein sequence ID" value="UEX90166.1"/>
    <property type="molecule type" value="Genomic_DNA"/>
</dbReference>
<dbReference type="PROSITE" id="PS51186">
    <property type="entry name" value="GNAT"/>
    <property type="match status" value="1"/>
</dbReference>
<organism evidence="2 3">
    <name type="scientific">Staphylococcus ratti</name>
    <dbReference type="NCBI Taxonomy" id="2892440"/>
    <lineage>
        <taxon>Bacteria</taxon>
        <taxon>Bacillati</taxon>
        <taxon>Bacillota</taxon>
        <taxon>Bacilli</taxon>
        <taxon>Bacillales</taxon>
        <taxon>Staphylococcaceae</taxon>
        <taxon>Staphylococcus</taxon>
    </lineage>
</organism>
<dbReference type="Pfam" id="PF00583">
    <property type="entry name" value="Acetyltransf_1"/>
    <property type="match status" value="1"/>
</dbReference>
<dbReference type="Gene3D" id="3.40.630.30">
    <property type="match status" value="1"/>
</dbReference>
<gene>
    <name evidence="2" type="ORF">LN051_00360</name>
</gene>
<dbReference type="RefSeq" id="WP_229292663.1">
    <property type="nucleotide sequence ID" value="NZ_CP086654.1"/>
</dbReference>
<name>A0ABY3PCW6_9STAP</name>
<sequence>MEIVDAQTLNSTDRQAFFMHYCGSDRMVVTSGDFKLSQLYGYAAQENGRILGLITYEIYDDYLEIISLDCATQNKGIGTALVNGIVHSAKQLNKSEIKVITTNDNINAVRFYQKRGFRFSKIIPNAVAQARVLKPTIPEVAENGIPIMDEIVFSKSVTDTIS</sequence>
<dbReference type="Proteomes" id="UP001197626">
    <property type="component" value="Chromosome"/>
</dbReference>
<dbReference type="InterPro" id="IPR000182">
    <property type="entry name" value="GNAT_dom"/>
</dbReference>
<dbReference type="CDD" id="cd04301">
    <property type="entry name" value="NAT_SF"/>
    <property type="match status" value="1"/>
</dbReference>
<keyword evidence="3" id="KW-1185">Reference proteome</keyword>
<accession>A0ABY3PCW6</accession>
<proteinExistence type="predicted"/>
<evidence type="ECO:0000313" key="3">
    <source>
        <dbReference type="Proteomes" id="UP001197626"/>
    </source>
</evidence>
<dbReference type="SUPFAM" id="SSF55729">
    <property type="entry name" value="Acyl-CoA N-acyltransferases (Nat)"/>
    <property type="match status" value="1"/>
</dbReference>